<evidence type="ECO:0000256" key="2">
    <source>
        <dbReference type="HAMAP-Rule" id="MF_00048"/>
    </source>
</evidence>
<dbReference type="AlphaFoldDB" id="A0A7X8TKL8"/>
<sequence length="125" mass="14107">MRAKDHTGLIGEEKAADFLQEAGHRILDRRWRCKTGELDLVTLHDGELVAVEVKTRRGLGYGHPLEAVTAQKLQRLQRLITEYASAHNMWALPRRVDAVSVLLGSPQHSGDEEVLELDYLKDLRG</sequence>
<reference evidence="3 4" key="1">
    <citation type="submission" date="2020-04" db="EMBL/GenBank/DDBJ databases">
        <title>Nesterenkonia sp. nov., isolated from marine sediment.</title>
        <authorList>
            <person name="Zhang G."/>
        </authorList>
    </citation>
    <scope>NUCLEOTIDE SEQUENCE [LARGE SCALE GENOMIC DNA]</scope>
    <source>
        <strain evidence="3 4">MY13</strain>
    </source>
</reference>
<comment type="similarity">
    <text evidence="1 2">Belongs to the UPF0102 family.</text>
</comment>
<keyword evidence="4" id="KW-1185">Reference proteome</keyword>
<dbReference type="EMBL" id="JABAHY010000007">
    <property type="protein sequence ID" value="NLS10082.1"/>
    <property type="molecule type" value="Genomic_DNA"/>
</dbReference>
<dbReference type="RefSeq" id="WP_168887568.1">
    <property type="nucleotide sequence ID" value="NZ_JABAHY010000007.1"/>
</dbReference>
<dbReference type="CDD" id="cd20736">
    <property type="entry name" value="PoNe_Nuclease"/>
    <property type="match status" value="1"/>
</dbReference>
<protein>
    <recommendedName>
        <fullName evidence="2">UPF0102 protein HGQ17_08730</fullName>
    </recommendedName>
</protein>
<accession>A0A7X8TKL8</accession>
<evidence type="ECO:0000256" key="1">
    <source>
        <dbReference type="ARBA" id="ARBA00006738"/>
    </source>
</evidence>
<dbReference type="HAMAP" id="MF_00048">
    <property type="entry name" value="UPF0102"/>
    <property type="match status" value="1"/>
</dbReference>
<name>A0A7X8TKL8_9MICC</name>
<dbReference type="Proteomes" id="UP000523139">
    <property type="component" value="Unassembled WGS sequence"/>
</dbReference>
<dbReference type="Pfam" id="PF02021">
    <property type="entry name" value="UPF0102"/>
    <property type="match status" value="1"/>
</dbReference>
<dbReference type="PANTHER" id="PTHR34039:SF1">
    <property type="entry name" value="UPF0102 PROTEIN YRAN"/>
    <property type="match status" value="1"/>
</dbReference>
<gene>
    <name evidence="3" type="ORF">HGQ17_08730</name>
</gene>
<proteinExistence type="inferred from homology"/>
<evidence type="ECO:0000313" key="3">
    <source>
        <dbReference type="EMBL" id="NLS10082.1"/>
    </source>
</evidence>
<dbReference type="GO" id="GO:0003676">
    <property type="term" value="F:nucleic acid binding"/>
    <property type="evidence" value="ECO:0007669"/>
    <property type="project" value="InterPro"/>
</dbReference>
<dbReference type="InterPro" id="IPR003509">
    <property type="entry name" value="UPF0102_YraN-like"/>
</dbReference>
<dbReference type="PANTHER" id="PTHR34039">
    <property type="entry name" value="UPF0102 PROTEIN YRAN"/>
    <property type="match status" value="1"/>
</dbReference>
<dbReference type="SUPFAM" id="SSF52980">
    <property type="entry name" value="Restriction endonuclease-like"/>
    <property type="match status" value="1"/>
</dbReference>
<dbReference type="InterPro" id="IPR011335">
    <property type="entry name" value="Restrct_endonuc-II-like"/>
</dbReference>
<dbReference type="Gene3D" id="3.40.1350.10">
    <property type="match status" value="1"/>
</dbReference>
<dbReference type="NCBIfam" id="NF009154">
    <property type="entry name" value="PRK12497.3-3"/>
    <property type="match status" value="1"/>
</dbReference>
<evidence type="ECO:0000313" key="4">
    <source>
        <dbReference type="Proteomes" id="UP000523139"/>
    </source>
</evidence>
<dbReference type="InterPro" id="IPR011856">
    <property type="entry name" value="tRNA_endonuc-like_dom_sf"/>
</dbReference>
<organism evidence="3 4">
    <name type="scientific">Nesterenkonia sedimenti</name>
    <dbReference type="NCBI Taxonomy" id="1463632"/>
    <lineage>
        <taxon>Bacteria</taxon>
        <taxon>Bacillati</taxon>
        <taxon>Actinomycetota</taxon>
        <taxon>Actinomycetes</taxon>
        <taxon>Micrococcales</taxon>
        <taxon>Micrococcaceae</taxon>
        <taxon>Nesterenkonia</taxon>
    </lineage>
</organism>
<comment type="caution">
    <text evidence="3">The sequence shown here is derived from an EMBL/GenBank/DDBJ whole genome shotgun (WGS) entry which is preliminary data.</text>
</comment>